<evidence type="ECO:0000256" key="9">
    <source>
        <dbReference type="SAM" id="Phobius"/>
    </source>
</evidence>
<dbReference type="InterPro" id="IPR001851">
    <property type="entry name" value="ABC_transp_permease"/>
</dbReference>
<reference evidence="10 11" key="1">
    <citation type="submission" date="2019-02" db="EMBL/GenBank/DDBJ databases">
        <title>Genomic data mining of an Antarctic deep-sea actinobacterium, Janibacterlimosus P3-3-X1.</title>
        <authorList>
            <person name="Liao L."/>
            <person name="Chen B."/>
        </authorList>
    </citation>
    <scope>NUCLEOTIDE SEQUENCE [LARGE SCALE GENOMIC DNA]</scope>
    <source>
        <strain evidence="10 11">P3-3-X1</strain>
    </source>
</reference>
<dbReference type="KEGG" id="jli:EXU32_04295"/>
<comment type="similarity">
    <text evidence="8">Belongs to the binding-protein-dependent transport system permease family. LivHM subfamily.</text>
</comment>
<keyword evidence="7 9" id="KW-0472">Membrane</keyword>
<evidence type="ECO:0000256" key="2">
    <source>
        <dbReference type="ARBA" id="ARBA00022448"/>
    </source>
</evidence>
<keyword evidence="2" id="KW-0813">Transport</keyword>
<dbReference type="OrthoDB" id="3572933at2"/>
<evidence type="ECO:0000256" key="6">
    <source>
        <dbReference type="ARBA" id="ARBA00022989"/>
    </source>
</evidence>
<evidence type="ECO:0000256" key="1">
    <source>
        <dbReference type="ARBA" id="ARBA00004651"/>
    </source>
</evidence>
<evidence type="ECO:0000313" key="10">
    <source>
        <dbReference type="EMBL" id="QBF45552.1"/>
    </source>
</evidence>
<evidence type="ECO:0000256" key="3">
    <source>
        <dbReference type="ARBA" id="ARBA00022475"/>
    </source>
</evidence>
<dbReference type="AlphaFoldDB" id="A0A4P6MS98"/>
<evidence type="ECO:0000256" key="5">
    <source>
        <dbReference type="ARBA" id="ARBA00022970"/>
    </source>
</evidence>
<sequence length="290" mass="30391">MSTFLNQLIYGLADGSILALAALGFVLIYKATGVINFAQGEFLLVGAYTFYTAFVVLQLPLIAAALIGVLVAIVIGVVVERFILRPMVGENPISIIMVTIGLSALLNALVQAFFGTAPKSQPKILPTGSLSLLGASVPINRLLAILIAGIVLTAFTIFFRRSRHGIAMRAVADDQQAAMTMGISVRRIFALAWALAGVSALIAGVLVGDISAVDQNIASFGLLVFPVVILGGLDSVPGTIVGGLVIGLLQQFTGGYLDPGLATVIPYIALVLILLVRPYGIFGETRIERV</sequence>
<feature type="transmembrane region" description="Helical" evidence="9">
    <location>
        <begin position="261"/>
        <end position="282"/>
    </location>
</feature>
<dbReference type="GO" id="GO:0006865">
    <property type="term" value="P:amino acid transport"/>
    <property type="evidence" value="ECO:0007669"/>
    <property type="project" value="UniProtKB-KW"/>
</dbReference>
<dbReference type="GO" id="GO:0005886">
    <property type="term" value="C:plasma membrane"/>
    <property type="evidence" value="ECO:0007669"/>
    <property type="project" value="UniProtKB-SubCell"/>
</dbReference>
<keyword evidence="3" id="KW-1003">Cell membrane</keyword>
<feature type="transmembrane region" description="Helical" evidence="9">
    <location>
        <begin position="7"/>
        <end position="29"/>
    </location>
</feature>
<feature type="transmembrane region" description="Helical" evidence="9">
    <location>
        <begin position="188"/>
        <end position="208"/>
    </location>
</feature>
<evidence type="ECO:0000256" key="7">
    <source>
        <dbReference type="ARBA" id="ARBA00023136"/>
    </source>
</evidence>
<name>A0A4P6MS98_9MICO</name>
<dbReference type="STRING" id="1216970.GCA_001570985_00995"/>
<keyword evidence="4 9" id="KW-0812">Transmembrane</keyword>
<dbReference type="RefSeq" id="WP_130628789.1">
    <property type="nucleotide sequence ID" value="NZ_CP036164.1"/>
</dbReference>
<keyword evidence="11" id="KW-1185">Reference proteome</keyword>
<gene>
    <name evidence="10" type="ORF">EXU32_04295</name>
</gene>
<protein>
    <submittedName>
        <fullName evidence="10">Branched-chain amino acid ABC transporter permease</fullName>
    </submittedName>
</protein>
<feature type="transmembrane region" description="Helical" evidence="9">
    <location>
        <begin position="91"/>
        <end position="114"/>
    </location>
</feature>
<evidence type="ECO:0000256" key="8">
    <source>
        <dbReference type="ARBA" id="ARBA00037998"/>
    </source>
</evidence>
<keyword evidence="5" id="KW-0029">Amino-acid transport</keyword>
<feature type="transmembrane region" description="Helical" evidence="9">
    <location>
        <begin position="139"/>
        <end position="159"/>
    </location>
</feature>
<proteinExistence type="inferred from homology"/>
<evidence type="ECO:0000256" key="4">
    <source>
        <dbReference type="ARBA" id="ARBA00022692"/>
    </source>
</evidence>
<dbReference type="GO" id="GO:0022857">
    <property type="term" value="F:transmembrane transporter activity"/>
    <property type="evidence" value="ECO:0007669"/>
    <property type="project" value="InterPro"/>
</dbReference>
<dbReference type="PANTHER" id="PTHR11795">
    <property type="entry name" value="BRANCHED-CHAIN AMINO ACID TRANSPORT SYSTEM PERMEASE PROTEIN LIVH"/>
    <property type="match status" value="1"/>
</dbReference>
<keyword evidence="6 9" id="KW-1133">Transmembrane helix</keyword>
<feature type="transmembrane region" description="Helical" evidence="9">
    <location>
        <begin position="49"/>
        <end position="79"/>
    </location>
</feature>
<dbReference type="EMBL" id="CP036164">
    <property type="protein sequence ID" value="QBF45552.1"/>
    <property type="molecule type" value="Genomic_DNA"/>
</dbReference>
<dbReference type="CDD" id="cd06582">
    <property type="entry name" value="TM_PBP1_LivH_like"/>
    <property type="match status" value="1"/>
</dbReference>
<comment type="subcellular location">
    <subcellularLocation>
        <location evidence="1">Cell membrane</location>
        <topology evidence="1">Multi-pass membrane protein</topology>
    </subcellularLocation>
</comment>
<feature type="transmembrane region" description="Helical" evidence="9">
    <location>
        <begin position="220"/>
        <end position="249"/>
    </location>
</feature>
<dbReference type="Proteomes" id="UP000290408">
    <property type="component" value="Chromosome"/>
</dbReference>
<dbReference type="PANTHER" id="PTHR11795:SF451">
    <property type="entry name" value="ABC TRANSPORTER PERMEASE PROTEIN"/>
    <property type="match status" value="1"/>
</dbReference>
<evidence type="ECO:0000313" key="11">
    <source>
        <dbReference type="Proteomes" id="UP000290408"/>
    </source>
</evidence>
<accession>A0A4P6MS98</accession>
<dbReference type="Pfam" id="PF02653">
    <property type="entry name" value="BPD_transp_2"/>
    <property type="match status" value="1"/>
</dbReference>
<dbReference type="InterPro" id="IPR052157">
    <property type="entry name" value="BCAA_transport_permease"/>
</dbReference>
<organism evidence="10 11">
    <name type="scientific">Janibacter limosus</name>
    <dbReference type="NCBI Taxonomy" id="53458"/>
    <lineage>
        <taxon>Bacteria</taxon>
        <taxon>Bacillati</taxon>
        <taxon>Actinomycetota</taxon>
        <taxon>Actinomycetes</taxon>
        <taxon>Micrococcales</taxon>
        <taxon>Intrasporangiaceae</taxon>
        <taxon>Janibacter</taxon>
    </lineage>
</organism>